<dbReference type="InterPro" id="IPR019223">
    <property type="entry name" value="DUF2147"/>
</dbReference>
<accession>A0A1J5Q0L4</accession>
<dbReference type="PANTHER" id="PTHR36919">
    <property type="entry name" value="BLR1215 PROTEIN"/>
    <property type="match status" value="1"/>
</dbReference>
<proteinExistence type="predicted"/>
<gene>
    <name evidence="2" type="ORF">GALL_410890</name>
</gene>
<sequence length="130" mass="13969">MKRFAMAVCVALCVAGAAGADPIEGVWRTLSDDAGHYGYVRFAPCGARICGTLIKTFAGEGKEAITSLVGRKVIWDMEAKGGGAYGGGKIWSYEEDRVYDSRLRLHGAALEISGCMVFVCQTVGDWIRVQ</sequence>
<dbReference type="Gene3D" id="2.40.128.520">
    <property type="match status" value="1"/>
</dbReference>
<dbReference type="PANTHER" id="PTHR36919:SF2">
    <property type="entry name" value="BLL6627 PROTEIN"/>
    <property type="match status" value="1"/>
</dbReference>
<evidence type="ECO:0000313" key="2">
    <source>
        <dbReference type="EMBL" id="OIQ77214.1"/>
    </source>
</evidence>
<dbReference type="EMBL" id="MLJW01001669">
    <property type="protein sequence ID" value="OIQ77214.1"/>
    <property type="molecule type" value="Genomic_DNA"/>
</dbReference>
<feature type="domain" description="DUF2147" evidence="1">
    <location>
        <begin position="25"/>
        <end position="122"/>
    </location>
</feature>
<protein>
    <recommendedName>
        <fullName evidence="1">DUF2147 domain-containing protein</fullName>
    </recommendedName>
</protein>
<organism evidence="2">
    <name type="scientific">mine drainage metagenome</name>
    <dbReference type="NCBI Taxonomy" id="410659"/>
    <lineage>
        <taxon>unclassified sequences</taxon>
        <taxon>metagenomes</taxon>
        <taxon>ecological metagenomes</taxon>
    </lineage>
</organism>
<dbReference type="Pfam" id="PF09917">
    <property type="entry name" value="DUF2147"/>
    <property type="match status" value="1"/>
</dbReference>
<name>A0A1J5Q0L4_9ZZZZ</name>
<reference evidence="2" key="1">
    <citation type="submission" date="2016-10" db="EMBL/GenBank/DDBJ databases">
        <title>Sequence of Gallionella enrichment culture.</title>
        <authorList>
            <person name="Poehlein A."/>
            <person name="Muehling M."/>
            <person name="Daniel R."/>
        </authorList>
    </citation>
    <scope>NUCLEOTIDE SEQUENCE</scope>
</reference>
<dbReference type="AlphaFoldDB" id="A0A1J5Q0L4"/>
<evidence type="ECO:0000259" key="1">
    <source>
        <dbReference type="Pfam" id="PF09917"/>
    </source>
</evidence>
<comment type="caution">
    <text evidence="2">The sequence shown here is derived from an EMBL/GenBank/DDBJ whole genome shotgun (WGS) entry which is preliminary data.</text>
</comment>